<organism evidence="1 2">
    <name type="scientific">Folsomia candida</name>
    <name type="common">Springtail</name>
    <dbReference type="NCBI Taxonomy" id="158441"/>
    <lineage>
        <taxon>Eukaryota</taxon>
        <taxon>Metazoa</taxon>
        <taxon>Ecdysozoa</taxon>
        <taxon>Arthropoda</taxon>
        <taxon>Hexapoda</taxon>
        <taxon>Collembola</taxon>
        <taxon>Entomobryomorpha</taxon>
        <taxon>Isotomoidea</taxon>
        <taxon>Isotomidae</taxon>
        <taxon>Proisotominae</taxon>
        <taxon>Folsomia</taxon>
    </lineage>
</organism>
<reference evidence="1 2" key="1">
    <citation type="submission" date="2015-12" db="EMBL/GenBank/DDBJ databases">
        <title>The genome of Folsomia candida.</title>
        <authorList>
            <person name="Faddeeva A."/>
            <person name="Derks M.F."/>
            <person name="Anvar Y."/>
            <person name="Smit S."/>
            <person name="Van Straalen N."/>
            <person name="Roelofs D."/>
        </authorList>
    </citation>
    <scope>NUCLEOTIDE SEQUENCE [LARGE SCALE GENOMIC DNA]</scope>
    <source>
        <strain evidence="1 2">VU population</strain>
        <tissue evidence="1">Whole body</tissue>
    </source>
</reference>
<dbReference type="Proteomes" id="UP000198287">
    <property type="component" value="Unassembled WGS sequence"/>
</dbReference>
<sequence length="431" mass="49017">MYKIKNQEIRDTSVISSPADAVKMIPCWKICILILLLSYVNNVDADFNNQNQEMRQKRETHYIDARSRLGRLDIGPSFRNKRDNANEHAKLSVENSLDSAAESLAAAEMSIAAGIEAEETRIALQPEKMSDHNNRIEEMRNESSYSTMLSDNNPQIPKGADIEFSRFLKEHKDGQLQKLMTESSELGKELRMVFDILSKRESQLIDEMNRLKSSLTGAISVLKHSSSTAENYFNKRNRREFVNFQEPPYKACVYIESLPNQENVDETIQYRPPEPRVREFIPDQSNNYNDYDKNDDTQHYHQVDRNLNKAQYMNSEAEHANMNSITQKASRLSRPGNDDIDLSKVYWVKLPDKLSDESVHAKVEAVFGEVGSAGKDVLIIPVSRDFTSKHQVSQGFLKAFGLQSNAAAAQSSSTGNRKHPPVKVDIKEVKV</sequence>
<dbReference type="AlphaFoldDB" id="A0A226EVN5"/>
<comment type="caution">
    <text evidence="1">The sequence shown here is derived from an EMBL/GenBank/DDBJ whole genome shotgun (WGS) entry which is preliminary data.</text>
</comment>
<protein>
    <submittedName>
        <fullName evidence="1">Uncharacterized protein</fullName>
    </submittedName>
</protein>
<dbReference type="OrthoDB" id="10669297at2759"/>
<evidence type="ECO:0000313" key="1">
    <source>
        <dbReference type="EMBL" id="OXA61579.1"/>
    </source>
</evidence>
<accession>A0A226EVN5</accession>
<gene>
    <name evidence="1" type="ORF">Fcan01_03439</name>
</gene>
<evidence type="ECO:0000313" key="2">
    <source>
        <dbReference type="Proteomes" id="UP000198287"/>
    </source>
</evidence>
<name>A0A226EVN5_FOLCA</name>
<dbReference type="EMBL" id="LNIX01000001">
    <property type="protein sequence ID" value="OXA61579.1"/>
    <property type="molecule type" value="Genomic_DNA"/>
</dbReference>
<proteinExistence type="predicted"/>
<keyword evidence="2" id="KW-1185">Reference proteome</keyword>